<evidence type="ECO:0000256" key="1">
    <source>
        <dbReference type="SAM" id="MobiDB-lite"/>
    </source>
</evidence>
<dbReference type="Proteomes" id="UP000297918">
    <property type="component" value="Unassembled WGS sequence"/>
</dbReference>
<reference evidence="3" key="1">
    <citation type="submission" date="2018-10" db="EMBL/GenBank/DDBJ databases">
        <authorList>
            <person name="Vincent A.T."/>
            <person name="Schiettekatte O."/>
            <person name="Bourhy P."/>
            <person name="Veyrier F.J."/>
            <person name="Picardeau M."/>
        </authorList>
    </citation>
    <scope>NUCLEOTIDE SEQUENCE</scope>
    <source>
        <strain evidence="3">201800281</strain>
    </source>
</reference>
<dbReference type="AlphaFoldDB" id="A0A4R9IQS0"/>
<feature type="region of interest" description="Disordered" evidence="1">
    <location>
        <begin position="65"/>
        <end position="85"/>
    </location>
</feature>
<name>A0A4R9IQS0_9LEPT</name>
<evidence type="ECO:0000313" key="2">
    <source>
        <dbReference type="EMBL" id="TGK79244.1"/>
    </source>
</evidence>
<protein>
    <submittedName>
        <fullName evidence="2">Uncharacterized protein</fullName>
    </submittedName>
</protein>
<keyword evidence="5" id="KW-1185">Reference proteome</keyword>
<dbReference type="EMBL" id="RQFL01000008">
    <property type="protein sequence ID" value="TGK94357.1"/>
    <property type="molecule type" value="Genomic_DNA"/>
</dbReference>
<dbReference type="RefSeq" id="WP_135674968.1">
    <property type="nucleotide sequence ID" value="NZ_RQFL01000008.1"/>
</dbReference>
<organism evidence="2 4">
    <name type="scientific">Leptospira bourretii</name>
    <dbReference type="NCBI Taxonomy" id="2484962"/>
    <lineage>
        <taxon>Bacteria</taxon>
        <taxon>Pseudomonadati</taxon>
        <taxon>Spirochaetota</taxon>
        <taxon>Spirochaetia</taxon>
        <taxon>Leptospirales</taxon>
        <taxon>Leptospiraceae</taxon>
        <taxon>Leptospira</taxon>
    </lineage>
</organism>
<sequence length="85" mass="9661">MKTKQMSPKQIQSELSRIGFNEYDVFLRVGGVSLSQVKNTINGKSNNPSILMRLEELGVKHGRKFASNPERTYKHGLSKEKRRVG</sequence>
<evidence type="ECO:0000313" key="3">
    <source>
        <dbReference type="EMBL" id="TGK94357.1"/>
    </source>
</evidence>
<proteinExistence type="predicted"/>
<gene>
    <name evidence="2" type="ORF">EHQ23_19510</name>
    <name evidence="3" type="ORF">EHQ26_03215</name>
</gene>
<comment type="caution">
    <text evidence="2">The sequence shown here is derived from an EMBL/GenBank/DDBJ whole genome shotgun (WGS) entry which is preliminary data.</text>
</comment>
<evidence type="ECO:0000313" key="5">
    <source>
        <dbReference type="Proteomes" id="UP000297918"/>
    </source>
</evidence>
<accession>A0A4R9IQS0</accession>
<dbReference type="EMBL" id="RQFM01000031">
    <property type="protein sequence ID" value="TGK79244.1"/>
    <property type="molecule type" value="Genomic_DNA"/>
</dbReference>
<reference evidence="4 5" key="2">
    <citation type="journal article" date="2019" name="PLoS Negl. Trop. Dis.">
        <title>Revisiting the worldwide diversity of Leptospira species in the environment.</title>
        <authorList>
            <person name="Vincent A.T."/>
            <person name="Schiettekatte O."/>
            <person name="Bourhy P."/>
            <person name="Veyrier F.J."/>
            <person name="Picardeau M."/>
        </authorList>
    </citation>
    <scope>NUCLEOTIDE SEQUENCE [LARGE SCALE GENOMIC DNA]</scope>
    <source>
        <strain evidence="2 4">201800280</strain>
        <strain evidence="5">201800281</strain>
    </source>
</reference>
<dbReference type="Proteomes" id="UP000297394">
    <property type="component" value="Unassembled WGS sequence"/>
</dbReference>
<evidence type="ECO:0000313" key="4">
    <source>
        <dbReference type="Proteomes" id="UP000297394"/>
    </source>
</evidence>